<feature type="transmembrane region" description="Helical" evidence="4">
    <location>
        <begin position="359"/>
        <end position="378"/>
    </location>
</feature>
<evidence type="ECO:0000313" key="6">
    <source>
        <dbReference type="EMBL" id="CCU73153.1"/>
    </source>
</evidence>
<dbReference type="Gene3D" id="3.30.70.270">
    <property type="match status" value="1"/>
</dbReference>
<dbReference type="InterPro" id="IPR011622">
    <property type="entry name" value="7TMR_DISM_rcpt_extracell_dom2"/>
</dbReference>
<dbReference type="PANTHER" id="PTHR45138:SF9">
    <property type="entry name" value="DIGUANYLATE CYCLASE DGCM-RELATED"/>
    <property type="match status" value="1"/>
</dbReference>
<dbReference type="KEGG" id="tol:TOL_2757"/>
<dbReference type="STRING" id="187493.CN03_04565"/>
<feature type="transmembrane region" description="Helical" evidence="4">
    <location>
        <begin position="205"/>
        <end position="222"/>
    </location>
</feature>
<dbReference type="PATRIC" id="fig|1298593.3.peg.2662"/>
<dbReference type="eggNOG" id="COG3706">
    <property type="taxonomic scope" value="Bacteria"/>
</dbReference>
<dbReference type="InterPro" id="IPR000160">
    <property type="entry name" value="GGDEF_dom"/>
</dbReference>
<dbReference type="Pfam" id="PF07695">
    <property type="entry name" value="7TMR-DISM_7TM"/>
    <property type="match status" value="1"/>
</dbReference>
<comment type="cofactor">
    <cofactor evidence="1">
        <name>Mg(2+)</name>
        <dbReference type="ChEBI" id="CHEBI:18420"/>
    </cofactor>
</comment>
<organism evidence="6 7">
    <name type="scientific">Thalassolituus oleivorans MIL-1</name>
    <dbReference type="NCBI Taxonomy" id="1298593"/>
    <lineage>
        <taxon>Bacteria</taxon>
        <taxon>Pseudomonadati</taxon>
        <taxon>Pseudomonadota</taxon>
        <taxon>Gammaproteobacteria</taxon>
        <taxon>Oceanospirillales</taxon>
        <taxon>Oceanospirillaceae</taxon>
        <taxon>Thalassolituus</taxon>
    </lineage>
</organism>
<feature type="domain" description="GGDEF" evidence="5">
    <location>
        <begin position="478"/>
        <end position="613"/>
    </location>
</feature>
<keyword evidence="4" id="KW-0472">Membrane</keyword>
<feature type="transmembrane region" description="Helical" evidence="4">
    <location>
        <begin position="301"/>
        <end position="320"/>
    </location>
</feature>
<reference evidence="6 7" key="1">
    <citation type="journal article" date="2013" name="Genome Announc.">
        <title>Genome Sequence of Thalassolituus oleivorans MIL-1 (DSM 14913T).</title>
        <authorList>
            <person name="Golyshin P.N."/>
            <person name="Werner J."/>
            <person name="Chernikova T.N."/>
            <person name="Tran H."/>
            <person name="Ferrer M."/>
            <person name="Yakimov M.M."/>
            <person name="Teeling H."/>
            <person name="Golyshina O.V."/>
        </authorList>
    </citation>
    <scope>NUCLEOTIDE SEQUENCE [LARGE SCALE GENOMIC DNA]</scope>
    <source>
        <strain evidence="6 7">MIL-1</strain>
    </source>
</reference>
<dbReference type="SUPFAM" id="SSF55073">
    <property type="entry name" value="Nucleotide cyclase"/>
    <property type="match status" value="1"/>
</dbReference>
<feature type="transmembrane region" description="Helical" evidence="4">
    <location>
        <begin position="273"/>
        <end position="295"/>
    </location>
</feature>
<dbReference type="InterPro" id="IPR050469">
    <property type="entry name" value="Diguanylate_Cyclase"/>
</dbReference>
<evidence type="ECO:0000256" key="1">
    <source>
        <dbReference type="ARBA" id="ARBA00001946"/>
    </source>
</evidence>
<dbReference type="FunFam" id="3.30.70.270:FF:000001">
    <property type="entry name" value="Diguanylate cyclase domain protein"/>
    <property type="match status" value="1"/>
</dbReference>
<dbReference type="PROSITE" id="PS50887">
    <property type="entry name" value="GGDEF"/>
    <property type="match status" value="1"/>
</dbReference>
<sequence length="628" mass="71258">MLVVWMMSTTSIAATRIEVDRLSDNLALGQYVDTVRLERDDSGLTDYVRNADFVAGEYEALNFGYTQQRVWLKFELSNASDHDIERILNIRYPLIDRLYLYNDSTTTPLYTLGRFYANEFDQALHIPASYFVMPLVIKAHSTETYYLSVDSDNSIALPIYLTTTPALERQAFQYAVNIVFYFGLVVTNILFAFFMTLLLRDREQLYYSLFMVSYHFLFFAVLEGMPHTLFGIDSLFISRDIIPYILSISMTIFTVFAASYLKLRKYAPKAYKMAKALTGIMLLSLVLCFILPSYYAIKLTTLTSILVGVFYASVVSNFILRGRPGVRSFLLAWGTGVAGAIVYGMKVWNLVPVNFITSYGWHIGTLIEAAVFSSMMAYRAARDRKERLEFLHQLNKKERDLRHTQERLLESESAAKADLELQVKQRTRDLSNILAQLETENRSLAELSINDGLTKVRNRRYFNDIFPQMWSDAIADQTPISVILLDIDHFKKVNDDYGHISGDDCLVKVAGIMRQSVNHPIDVVCRYGGEEFVIILPDTTQQQAFALAENMRKNIANTIISNNERAFRVTSSFGVGGLIPTEEIAPEDLIAQCDAALYTSKRNGRNRVTVADDIATSGKAEAADFTKL</sequence>
<dbReference type="GO" id="GO:0043709">
    <property type="term" value="P:cell adhesion involved in single-species biofilm formation"/>
    <property type="evidence" value="ECO:0007669"/>
    <property type="project" value="TreeGrafter"/>
</dbReference>
<evidence type="ECO:0000256" key="2">
    <source>
        <dbReference type="ARBA" id="ARBA00012528"/>
    </source>
</evidence>
<comment type="catalytic activity">
    <reaction evidence="3">
        <text>2 GTP = 3',3'-c-di-GMP + 2 diphosphate</text>
        <dbReference type="Rhea" id="RHEA:24898"/>
        <dbReference type="ChEBI" id="CHEBI:33019"/>
        <dbReference type="ChEBI" id="CHEBI:37565"/>
        <dbReference type="ChEBI" id="CHEBI:58805"/>
        <dbReference type="EC" id="2.7.7.65"/>
    </reaction>
</comment>
<feature type="transmembrane region" description="Helical" evidence="4">
    <location>
        <begin position="242"/>
        <end position="261"/>
    </location>
</feature>
<dbReference type="EC" id="2.7.7.65" evidence="2"/>
<keyword evidence="4" id="KW-1133">Transmembrane helix</keyword>
<evidence type="ECO:0000256" key="3">
    <source>
        <dbReference type="ARBA" id="ARBA00034247"/>
    </source>
</evidence>
<keyword evidence="4" id="KW-0812">Transmembrane</keyword>
<dbReference type="HOGENOM" id="CLU_000445_105_4_6"/>
<dbReference type="Proteomes" id="UP000011866">
    <property type="component" value="Chromosome"/>
</dbReference>
<dbReference type="NCBIfam" id="TIGR00254">
    <property type="entry name" value="GGDEF"/>
    <property type="match status" value="1"/>
</dbReference>
<dbReference type="Pfam" id="PF07696">
    <property type="entry name" value="7TMR-DISMED2"/>
    <property type="match status" value="1"/>
</dbReference>
<dbReference type="InterPro" id="IPR029787">
    <property type="entry name" value="Nucleotide_cyclase"/>
</dbReference>
<dbReference type="SMART" id="SM00267">
    <property type="entry name" value="GGDEF"/>
    <property type="match status" value="1"/>
</dbReference>
<proteinExistence type="predicted"/>
<gene>
    <name evidence="6" type="ORF">TOL_2757</name>
</gene>
<dbReference type="Gene3D" id="2.60.40.2380">
    <property type="match status" value="1"/>
</dbReference>
<feature type="transmembrane region" description="Helical" evidence="4">
    <location>
        <begin position="329"/>
        <end position="347"/>
    </location>
</feature>
<dbReference type="EMBL" id="HF680312">
    <property type="protein sequence ID" value="CCU73153.1"/>
    <property type="molecule type" value="Genomic_DNA"/>
</dbReference>
<dbReference type="GO" id="GO:0005886">
    <property type="term" value="C:plasma membrane"/>
    <property type="evidence" value="ECO:0007669"/>
    <property type="project" value="TreeGrafter"/>
</dbReference>
<evidence type="ECO:0000259" key="5">
    <source>
        <dbReference type="PROSITE" id="PS50887"/>
    </source>
</evidence>
<name>M5DV76_9GAMM</name>
<accession>M5DV76</accession>
<dbReference type="InterPro" id="IPR043128">
    <property type="entry name" value="Rev_trsase/Diguanyl_cyclase"/>
</dbReference>
<dbReference type="CDD" id="cd01949">
    <property type="entry name" value="GGDEF"/>
    <property type="match status" value="1"/>
</dbReference>
<protein>
    <recommendedName>
        <fullName evidence="2">diguanylate cyclase</fullName>
        <ecNumber evidence="2">2.7.7.65</ecNumber>
    </recommendedName>
</protein>
<dbReference type="Pfam" id="PF00990">
    <property type="entry name" value="GGDEF"/>
    <property type="match status" value="1"/>
</dbReference>
<keyword evidence="7" id="KW-1185">Reference proteome</keyword>
<dbReference type="InterPro" id="IPR011623">
    <property type="entry name" value="7TMR_DISM_rcpt_extracell_dom1"/>
</dbReference>
<evidence type="ECO:0000256" key="4">
    <source>
        <dbReference type="SAM" id="Phobius"/>
    </source>
</evidence>
<dbReference type="PANTHER" id="PTHR45138">
    <property type="entry name" value="REGULATORY COMPONENTS OF SENSORY TRANSDUCTION SYSTEM"/>
    <property type="match status" value="1"/>
</dbReference>
<dbReference type="GO" id="GO:1902201">
    <property type="term" value="P:negative regulation of bacterial-type flagellum-dependent cell motility"/>
    <property type="evidence" value="ECO:0007669"/>
    <property type="project" value="TreeGrafter"/>
</dbReference>
<evidence type="ECO:0000313" key="7">
    <source>
        <dbReference type="Proteomes" id="UP000011866"/>
    </source>
</evidence>
<dbReference type="GO" id="GO:0052621">
    <property type="term" value="F:diguanylate cyclase activity"/>
    <property type="evidence" value="ECO:0007669"/>
    <property type="project" value="UniProtKB-EC"/>
</dbReference>
<feature type="transmembrane region" description="Helical" evidence="4">
    <location>
        <begin position="178"/>
        <end position="198"/>
    </location>
</feature>
<dbReference type="AlphaFoldDB" id="M5DV76"/>